<comment type="caution">
    <text evidence="7">The sequence shown here is derived from an EMBL/GenBank/DDBJ whole genome shotgun (WGS) entry which is preliminary data.</text>
</comment>
<accession>A0ABR7IDC0</accession>
<evidence type="ECO:0000256" key="4">
    <source>
        <dbReference type="SAM" id="Coils"/>
    </source>
</evidence>
<evidence type="ECO:0000313" key="8">
    <source>
        <dbReference type="Proteomes" id="UP000621540"/>
    </source>
</evidence>
<dbReference type="SUPFAM" id="SSF103190">
    <property type="entry name" value="Sensory domain-like"/>
    <property type="match status" value="1"/>
</dbReference>
<evidence type="ECO:0000259" key="6">
    <source>
        <dbReference type="PROSITE" id="PS50111"/>
    </source>
</evidence>
<evidence type="ECO:0000256" key="1">
    <source>
        <dbReference type="ARBA" id="ARBA00023224"/>
    </source>
</evidence>
<dbReference type="InterPro" id="IPR004090">
    <property type="entry name" value="Chemotax_Me-accpt_rcpt"/>
</dbReference>
<keyword evidence="5" id="KW-1133">Transmembrane helix</keyword>
<feature type="transmembrane region" description="Helical" evidence="5">
    <location>
        <begin position="188"/>
        <end position="207"/>
    </location>
</feature>
<feature type="domain" description="Methyl-accepting transducer" evidence="6">
    <location>
        <begin position="269"/>
        <end position="520"/>
    </location>
</feature>
<dbReference type="CDD" id="cd12912">
    <property type="entry name" value="PDC2_MCP_like"/>
    <property type="match status" value="1"/>
</dbReference>
<evidence type="ECO:0000256" key="3">
    <source>
        <dbReference type="PROSITE-ProRule" id="PRU00284"/>
    </source>
</evidence>
<reference evidence="7 8" key="1">
    <citation type="submission" date="2020-08" db="EMBL/GenBank/DDBJ databases">
        <title>Genome public.</title>
        <authorList>
            <person name="Liu C."/>
            <person name="Sun Q."/>
        </authorList>
    </citation>
    <scope>NUCLEOTIDE SEQUENCE [LARGE SCALE GENOMIC DNA]</scope>
    <source>
        <strain evidence="7 8">BX0805</strain>
    </source>
</reference>
<dbReference type="InterPro" id="IPR029151">
    <property type="entry name" value="Sensor-like_sf"/>
</dbReference>
<gene>
    <name evidence="7" type="ORF">H8Z76_12925</name>
</gene>
<name>A0ABR7IDC0_9FIRM</name>
<protein>
    <submittedName>
        <fullName evidence="7">Cache domain-containing protein</fullName>
    </submittedName>
</protein>
<dbReference type="PANTHER" id="PTHR32089">
    <property type="entry name" value="METHYL-ACCEPTING CHEMOTAXIS PROTEIN MCPB"/>
    <property type="match status" value="1"/>
</dbReference>
<dbReference type="SUPFAM" id="SSF58104">
    <property type="entry name" value="Methyl-accepting chemotaxis protein (MCP) signaling domain"/>
    <property type="match status" value="1"/>
</dbReference>
<dbReference type="Gene3D" id="1.10.287.950">
    <property type="entry name" value="Methyl-accepting chemotaxis protein"/>
    <property type="match status" value="1"/>
</dbReference>
<dbReference type="RefSeq" id="WP_186982759.1">
    <property type="nucleotide sequence ID" value="NZ_JACOQH010000012.1"/>
</dbReference>
<dbReference type="PRINTS" id="PR00260">
    <property type="entry name" value="CHEMTRNSDUCR"/>
</dbReference>
<evidence type="ECO:0000313" key="7">
    <source>
        <dbReference type="EMBL" id="MBC5754888.1"/>
    </source>
</evidence>
<organism evidence="7 8">
    <name type="scientific">Roseburia yibonii</name>
    <dbReference type="NCBI Taxonomy" id="2763063"/>
    <lineage>
        <taxon>Bacteria</taxon>
        <taxon>Bacillati</taxon>
        <taxon>Bacillota</taxon>
        <taxon>Clostridia</taxon>
        <taxon>Lachnospirales</taxon>
        <taxon>Lachnospiraceae</taxon>
        <taxon>Roseburia</taxon>
    </lineage>
</organism>
<dbReference type="EMBL" id="JACOQH010000012">
    <property type="protein sequence ID" value="MBC5754888.1"/>
    <property type="molecule type" value="Genomic_DNA"/>
</dbReference>
<keyword evidence="5" id="KW-0472">Membrane</keyword>
<dbReference type="InterPro" id="IPR004089">
    <property type="entry name" value="MCPsignal_dom"/>
</dbReference>
<dbReference type="PANTHER" id="PTHR32089:SF112">
    <property type="entry name" value="LYSOZYME-LIKE PROTEIN-RELATED"/>
    <property type="match status" value="1"/>
</dbReference>
<proteinExistence type="inferred from homology"/>
<keyword evidence="4" id="KW-0175">Coiled coil</keyword>
<evidence type="ECO:0000256" key="2">
    <source>
        <dbReference type="ARBA" id="ARBA00029447"/>
    </source>
</evidence>
<comment type="similarity">
    <text evidence="2">Belongs to the methyl-accepting chemotaxis (MCP) protein family.</text>
</comment>
<feature type="coiled-coil region" evidence="4">
    <location>
        <begin position="263"/>
        <end position="325"/>
    </location>
</feature>
<keyword evidence="8" id="KW-1185">Reference proteome</keyword>
<feature type="transmembrane region" description="Helical" evidence="5">
    <location>
        <begin position="28"/>
        <end position="51"/>
    </location>
</feature>
<keyword evidence="5" id="KW-0812">Transmembrane</keyword>
<dbReference type="PROSITE" id="PS50111">
    <property type="entry name" value="CHEMOTAXIS_TRANSDUC_2"/>
    <property type="match status" value="1"/>
</dbReference>
<dbReference type="Gene3D" id="3.30.450.20">
    <property type="entry name" value="PAS domain"/>
    <property type="match status" value="1"/>
</dbReference>
<sequence>MEQKDTNTEEKKKINFLHSLRGTISNTVSIAVVLDIVIVLLLVVPGFSAAISNQAKNNMLNVAEAYANVMDNALAHEDGSDTLYEELLGNVTLEGVGSAYIYMTDEDGNILYHPQADKIGTQATSSVIQEVVSELGSGNVPANDVKEYEYNGSKKYAAYAVVDNHSIIAMTAEEDEILSTSRSLSTRAIIVAVVLVCISMICAYSVAFRIAKPLERMAGILVDTSRFHFRPNGNMDKLYRRKDEIGAISRATHVMRRNLRGIVGDIDEACEQLQQNTDQLKESSNEINTVCTDNSATTEELAASMEETSATTDSINEQIDRMKNEAMAISELSRSGAENSREVMQRANHMQETTQQATTRTEKMYNEVKQKTDEAIEGSKAVDKINELTESIRAISSQTSLLALNASIEAARAGEAGKGFAVVATEIGNLANQTSQTVEDIDAIIGEVKSAVDSMTDSLNASTDFLENTVLNDYKTFREIGEQYKEDAGVFESGMGNVESSVTELNSRIETVATAVEGIDSTINEAANGVNEMAEKVSEVVSYTTTNYDLVNNNMEYVDKLHKIVKMFTLK</sequence>
<evidence type="ECO:0000256" key="5">
    <source>
        <dbReference type="SAM" id="Phobius"/>
    </source>
</evidence>
<dbReference type="Proteomes" id="UP000621540">
    <property type="component" value="Unassembled WGS sequence"/>
</dbReference>
<keyword evidence="1 3" id="KW-0807">Transducer</keyword>
<dbReference type="SMART" id="SM00283">
    <property type="entry name" value="MA"/>
    <property type="match status" value="1"/>
</dbReference>
<dbReference type="Pfam" id="PF00015">
    <property type="entry name" value="MCPsignal"/>
    <property type="match status" value="1"/>
</dbReference>